<organism evidence="1 2">
    <name type="scientific">Mycena alexandri</name>
    <dbReference type="NCBI Taxonomy" id="1745969"/>
    <lineage>
        <taxon>Eukaryota</taxon>
        <taxon>Fungi</taxon>
        <taxon>Dikarya</taxon>
        <taxon>Basidiomycota</taxon>
        <taxon>Agaricomycotina</taxon>
        <taxon>Agaricomycetes</taxon>
        <taxon>Agaricomycetidae</taxon>
        <taxon>Agaricales</taxon>
        <taxon>Marasmiineae</taxon>
        <taxon>Mycenaceae</taxon>
        <taxon>Mycena</taxon>
    </lineage>
</organism>
<gene>
    <name evidence="1" type="ORF">C8F04DRAFT_1279605</name>
</gene>
<evidence type="ECO:0000313" key="1">
    <source>
        <dbReference type="EMBL" id="KAJ7017368.1"/>
    </source>
</evidence>
<protein>
    <submittedName>
        <fullName evidence="1">Uncharacterized protein</fullName>
    </submittedName>
</protein>
<keyword evidence="2" id="KW-1185">Reference proteome</keyword>
<comment type="caution">
    <text evidence="1">The sequence shown here is derived from an EMBL/GenBank/DDBJ whole genome shotgun (WGS) entry which is preliminary data.</text>
</comment>
<dbReference type="EMBL" id="JARJCM010000414">
    <property type="protein sequence ID" value="KAJ7017368.1"/>
    <property type="molecule type" value="Genomic_DNA"/>
</dbReference>
<name>A0AAD6RXW1_9AGAR</name>
<proteinExistence type="predicted"/>
<sequence length="400" mass="45731">MPLQNEQEEFVLFMLENYLPSNPCTPCQANQRDCAVRTWGRACISCERSLESTCFLLDPENWKRFYDDHGDSWDSNSFLGRDKYSYTELQEHIPAVFTWLRRCYFNRVRRHIKESLSKFDNPRELVGLLDLYAEANIGLSFMHLIADRIIFRVNCFLNKSANRFSRSFMNSILDGIDLVLTGSPRHVLPKIAEATPRFTEISSMLIVRNPKSFCDNCVKLNRGCTFDCWAVSCRECDIALNPGCTFTSLEEFQDFAKADDKRTLESLKHVLNYGASITLERYQSLYPILPAYFRATAVVSPFKTIMAYRNIIDSFDIQAIPASLDICLHFGMSAELQNIMLERMTRHNRMCKSSERVFLSPSGLPGSIVWDNIESAPSGISEDLEDLPALIDSSPDFGAI</sequence>
<reference evidence="1" key="1">
    <citation type="submission" date="2023-03" db="EMBL/GenBank/DDBJ databases">
        <title>Massive genome expansion in bonnet fungi (Mycena s.s.) driven by repeated elements and novel gene families across ecological guilds.</title>
        <authorList>
            <consortium name="Lawrence Berkeley National Laboratory"/>
            <person name="Harder C.B."/>
            <person name="Miyauchi S."/>
            <person name="Viragh M."/>
            <person name="Kuo A."/>
            <person name="Thoen E."/>
            <person name="Andreopoulos B."/>
            <person name="Lu D."/>
            <person name="Skrede I."/>
            <person name="Drula E."/>
            <person name="Henrissat B."/>
            <person name="Morin E."/>
            <person name="Kohler A."/>
            <person name="Barry K."/>
            <person name="LaButti K."/>
            <person name="Morin E."/>
            <person name="Salamov A."/>
            <person name="Lipzen A."/>
            <person name="Mereny Z."/>
            <person name="Hegedus B."/>
            <person name="Baldrian P."/>
            <person name="Stursova M."/>
            <person name="Weitz H."/>
            <person name="Taylor A."/>
            <person name="Grigoriev I.V."/>
            <person name="Nagy L.G."/>
            <person name="Martin F."/>
            <person name="Kauserud H."/>
        </authorList>
    </citation>
    <scope>NUCLEOTIDE SEQUENCE</scope>
    <source>
        <strain evidence="1">CBHHK200</strain>
    </source>
</reference>
<evidence type="ECO:0000313" key="2">
    <source>
        <dbReference type="Proteomes" id="UP001218188"/>
    </source>
</evidence>
<dbReference type="Proteomes" id="UP001218188">
    <property type="component" value="Unassembled WGS sequence"/>
</dbReference>
<accession>A0AAD6RXW1</accession>
<dbReference type="AlphaFoldDB" id="A0AAD6RXW1"/>